<dbReference type="HOGENOM" id="CLU_133395_0_0_1"/>
<keyword evidence="3" id="KW-1185">Reference proteome</keyword>
<keyword evidence="1" id="KW-0812">Transmembrane</keyword>
<accession>A0A059F469</accession>
<dbReference type="Proteomes" id="UP000030655">
    <property type="component" value="Unassembled WGS sequence"/>
</dbReference>
<feature type="transmembrane region" description="Helical" evidence="1">
    <location>
        <begin position="78"/>
        <end position="94"/>
    </location>
</feature>
<dbReference type="STRING" id="1288291.A0A059F469"/>
<dbReference type="AlphaFoldDB" id="A0A059F469"/>
<protein>
    <recommendedName>
        <fullName evidence="1">Protein YOP1</fullName>
    </recommendedName>
</protein>
<gene>
    <name evidence="2" type="ORF">H312_00661</name>
</gene>
<comment type="similarity">
    <text evidence="1">Belongs to the DP1 family.</text>
</comment>
<keyword evidence="1" id="KW-1133">Transmembrane helix</keyword>
<feature type="transmembrane region" description="Helical" evidence="1">
    <location>
        <begin position="29"/>
        <end position="58"/>
    </location>
</feature>
<evidence type="ECO:0000313" key="3">
    <source>
        <dbReference type="Proteomes" id="UP000030655"/>
    </source>
</evidence>
<dbReference type="EMBL" id="KK365135">
    <property type="protein sequence ID" value="KCZ81902.1"/>
    <property type="molecule type" value="Genomic_DNA"/>
</dbReference>
<name>A0A059F469_9MICR</name>
<dbReference type="Pfam" id="PF03134">
    <property type="entry name" value="TB2_DP1_HVA22"/>
    <property type="match status" value="1"/>
</dbReference>
<reference evidence="3" key="1">
    <citation type="submission" date="2013-02" db="EMBL/GenBank/DDBJ databases">
        <authorList>
            <consortium name="The Broad Institute Genome Sequencing Platform"/>
            <person name="Cuomo C."/>
            <person name="Becnel J."/>
            <person name="Sanscrainte N."/>
            <person name="Walker B."/>
            <person name="Young S.K."/>
            <person name="Zeng Q."/>
            <person name="Gargeya S."/>
            <person name="Fitzgerald M."/>
            <person name="Haas B."/>
            <person name="Abouelleil A."/>
            <person name="Alvarado L."/>
            <person name="Arachchi H.M."/>
            <person name="Berlin A.M."/>
            <person name="Chapman S.B."/>
            <person name="Dewar J."/>
            <person name="Goldberg J."/>
            <person name="Griggs A."/>
            <person name="Gujja S."/>
            <person name="Hansen M."/>
            <person name="Howarth C."/>
            <person name="Imamovic A."/>
            <person name="Larimer J."/>
            <person name="McCowan C."/>
            <person name="Murphy C."/>
            <person name="Neiman D."/>
            <person name="Pearson M."/>
            <person name="Priest M."/>
            <person name="Roberts A."/>
            <person name="Saif S."/>
            <person name="Shea T."/>
            <person name="Sisk P."/>
            <person name="Sykes S."/>
            <person name="Wortman J."/>
            <person name="Nusbaum C."/>
            <person name="Birren B."/>
        </authorList>
    </citation>
    <scope>NUCLEOTIDE SEQUENCE [LARGE SCALE GENOMIC DNA]</scope>
    <source>
        <strain evidence="3">PRA339</strain>
    </source>
</reference>
<dbReference type="OrthoDB" id="10009287at2759"/>
<dbReference type="VEuPathDB" id="MicrosporidiaDB:H312_00661"/>
<evidence type="ECO:0000313" key="2">
    <source>
        <dbReference type="EMBL" id="KCZ81902.1"/>
    </source>
</evidence>
<reference evidence="2 3" key="2">
    <citation type="submission" date="2014-03" db="EMBL/GenBank/DDBJ databases">
        <title>The Genome Sequence of Anncaliia algerae insect isolate PRA339.</title>
        <authorList>
            <consortium name="The Broad Institute Genome Sequencing Platform"/>
            <consortium name="The Broad Institute Genome Sequencing Center for Infectious Disease"/>
            <person name="Cuomo C."/>
            <person name="Becnel J."/>
            <person name="Sanscrainte N."/>
            <person name="Walker B."/>
            <person name="Young S.K."/>
            <person name="Zeng Q."/>
            <person name="Gargeya S."/>
            <person name="Fitzgerald M."/>
            <person name="Haas B."/>
            <person name="Abouelleil A."/>
            <person name="Alvarado L."/>
            <person name="Arachchi H.M."/>
            <person name="Berlin A.M."/>
            <person name="Chapman S.B."/>
            <person name="Dewar J."/>
            <person name="Goldberg J."/>
            <person name="Griggs A."/>
            <person name="Gujja S."/>
            <person name="Hansen M."/>
            <person name="Howarth C."/>
            <person name="Imamovic A."/>
            <person name="Larimer J."/>
            <person name="McCowan C."/>
            <person name="Murphy C."/>
            <person name="Neiman D."/>
            <person name="Pearson M."/>
            <person name="Priest M."/>
            <person name="Roberts A."/>
            <person name="Saif S."/>
            <person name="Shea T."/>
            <person name="Sisk P."/>
            <person name="Sykes S."/>
            <person name="Wortman J."/>
            <person name="Nusbaum C."/>
            <person name="Birren B."/>
        </authorList>
    </citation>
    <scope>NUCLEOTIDE SEQUENCE [LARGE SCALE GENOMIC DNA]</scope>
    <source>
        <strain evidence="2 3">PRA339</strain>
    </source>
</reference>
<sequence>MDKIRKEADRFPWLAQLESKTNGKLRREYTLILVVLSIFMIVLFTPLSAIITSIFGLVIPFKETFTILKQKKRREDEVLHLIVFWMIFSLVTAIDAYSSFIISFIPFYHSFKFAFLCWIGPLKFRGGEFIYENVLLRVPESWYSFESPDTVIEAAAKKVSEAVKNKDFQKKVAEAVDKETEHFKEK</sequence>
<keyword evidence="1" id="KW-0472">Membrane</keyword>
<comment type="subcellular location">
    <subcellularLocation>
        <location evidence="1">Membrane</location>
        <topology evidence="1">Multi-pass membrane protein</topology>
    </subcellularLocation>
</comment>
<comment type="caution">
    <text evidence="1">Lacks conserved residue(s) required for the propagation of feature annotation.</text>
</comment>
<dbReference type="InterPro" id="IPR004345">
    <property type="entry name" value="TB2_DP1_HVA22"/>
</dbReference>
<proteinExistence type="inferred from homology"/>
<dbReference type="PANTHER" id="PTHR12300">
    <property type="entry name" value="HVA22-LIKE PROTEINS"/>
    <property type="match status" value="1"/>
</dbReference>
<dbReference type="GO" id="GO:0016020">
    <property type="term" value="C:membrane"/>
    <property type="evidence" value="ECO:0007669"/>
    <property type="project" value="UniProtKB-SubCell"/>
</dbReference>
<organism evidence="2 3">
    <name type="scientific">Anncaliia algerae PRA339</name>
    <dbReference type="NCBI Taxonomy" id="1288291"/>
    <lineage>
        <taxon>Eukaryota</taxon>
        <taxon>Fungi</taxon>
        <taxon>Fungi incertae sedis</taxon>
        <taxon>Microsporidia</taxon>
        <taxon>Tubulinosematoidea</taxon>
        <taxon>Tubulinosematidae</taxon>
        <taxon>Anncaliia</taxon>
    </lineage>
</organism>
<evidence type="ECO:0000256" key="1">
    <source>
        <dbReference type="RuleBase" id="RU362006"/>
    </source>
</evidence>